<gene>
    <name evidence="1" type="ORF">CBQ26_15035</name>
</gene>
<organism evidence="1 2">
    <name type="scientific">Deinococcus indicus</name>
    <dbReference type="NCBI Taxonomy" id="223556"/>
    <lineage>
        <taxon>Bacteria</taxon>
        <taxon>Thermotogati</taxon>
        <taxon>Deinococcota</taxon>
        <taxon>Deinococci</taxon>
        <taxon>Deinococcales</taxon>
        <taxon>Deinococcaceae</taxon>
        <taxon>Deinococcus</taxon>
    </lineage>
</organism>
<protein>
    <submittedName>
        <fullName evidence="1">Uncharacterized protein</fullName>
    </submittedName>
</protein>
<reference evidence="1 2" key="1">
    <citation type="submission" date="2017-05" db="EMBL/GenBank/DDBJ databases">
        <title>De novo genome assembly of Deniococcus indicus strain DR1.</title>
        <authorList>
            <person name="Chauhan D."/>
            <person name="Yennamalli R.M."/>
            <person name="Priyadarshini R."/>
        </authorList>
    </citation>
    <scope>NUCLEOTIDE SEQUENCE [LARGE SCALE GENOMIC DNA]</scope>
    <source>
        <strain evidence="1 2">DR1</strain>
    </source>
</reference>
<evidence type="ECO:0000313" key="2">
    <source>
        <dbReference type="Proteomes" id="UP000197208"/>
    </source>
</evidence>
<dbReference type="EMBL" id="NHMK01000023">
    <property type="protein sequence ID" value="OWL94609.1"/>
    <property type="molecule type" value="Genomic_DNA"/>
</dbReference>
<dbReference type="AlphaFoldDB" id="A0A246BHA8"/>
<dbReference type="InterPro" id="IPR027417">
    <property type="entry name" value="P-loop_NTPase"/>
</dbReference>
<evidence type="ECO:0000313" key="1">
    <source>
        <dbReference type="EMBL" id="OWL94609.1"/>
    </source>
</evidence>
<dbReference type="SUPFAM" id="SSF52540">
    <property type="entry name" value="P-loop containing nucleoside triphosphate hydrolases"/>
    <property type="match status" value="1"/>
</dbReference>
<dbReference type="Proteomes" id="UP000197208">
    <property type="component" value="Unassembled WGS sequence"/>
</dbReference>
<comment type="caution">
    <text evidence="1">The sequence shown here is derived from an EMBL/GenBank/DDBJ whole genome shotgun (WGS) entry which is preliminary data.</text>
</comment>
<dbReference type="Gene3D" id="3.40.50.300">
    <property type="entry name" value="P-loop containing nucleotide triphosphate hydrolases"/>
    <property type="match status" value="1"/>
</dbReference>
<keyword evidence="2" id="KW-1185">Reference proteome</keyword>
<sequence length="653" mass="72453">MSVRTEQLTAEQRAALAGEPHRTNLLITGPPASGRTTTLHHAAMHLQGQRVVGADHMLLLVPDDESRARARRQLEAYRSLRWVRVMTPVQLARTLNPDRWRSDEVLAGFGRRYTAERRRQLDEREPTDQVPSDLTNLLRSADDNALSGPAANTDLERLLAFIGRHRRVKEGGPQRSELQAAFPLILIDDLDRFSLSGLLLAAALTQQHGPEPQSQLLLTSGTGPRFQAWQKVRQPPQYLDLSTLAPEVQVPLTARMNRREVLDLLEVLSPAPARRGTPAPAPVFQPARGFGGRIEVRPGQALRRLAPDARSELLHLTQRLHAVDEDDPATQTLLHTLQTLQRQAFEAGRDLAIVFDTYSAGDVGAALSTGFLTALRPLTEDIPHDLTAALRCVCHLSRPGGGHPLYDSALGHNRFVSQAQRRQADAAWTQGRPLPVNAPHAELERNLQAADTTAAVLELLRTRTLRSALDVHDLNQLPDEPLRALEHLLARNAQPRLWIGTLHKLTHSCSDVILISRTALPRDDFRHVVERTLDHLTLMILGEARTVAGETQVLGSVRQAASSAWPTALLTGQESASAQQLRELLDHPHFGPYLRDHAPRHVSATVLTQWLRATRKDAPAAWRSVREPARPWHLHVTLQEEQQALEAISAPSI</sequence>
<name>A0A246BHA8_9DEIO</name>
<dbReference type="RefSeq" id="WP_088249463.1">
    <property type="nucleotide sequence ID" value="NZ_NHMK01000023.1"/>
</dbReference>
<proteinExistence type="predicted"/>
<accession>A0A246BHA8</accession>